<dbReference type="InterPro" id="IPR029016">
    <property type="entry name" value="GAF-like_dom_sf"/>
</dbReference>
<dbReference type="PRINTS" id="PR00344">
    <property type="entry name" value="BCTRLSENSOR"/>
</dbReference>
<evidence type="ECO:0000256" key="1">
    <source>
        <dbReference type="ARBA" id="ARBA00000085"/>
    </source>
</evidence>
<dbReference type="InterPro" id="IPR036097">
    <property type="entry name" value="HisK_dim/P_sf"/>
</dbReference>
<keyword evidence="6" id="KW-0175">Coiled coil</keyword>
<keyword evidence="3" id="KW-0597">Phosphoprotein</keyword>
<sequence>MHQEMRELRRRLQEAEEIIRALRSGKIAEPAIDSRISLAGIRKDVAPSDRIQVESTTEDALQKANDELELKVRERTAELVRANEALQTEIAERKRVEDALRKSEALYRAIGESIEYGVWVCAPDGRNIYASDSFLKMVGITRQQCSDFGWGDVLHPDDAEQTISKWKECVASGGAWDIEHRFRGVDGIWHHVLARGVPVRDEQGEILCWAGINLDISRLKDTEQSLRETSQRLKLIVETANLLLASGSPQDVVDNLCRKVMAFLDCQLFFNFLVDENANRLHLNACAGISETEADGIRWLDIGTAVCGCVARDGCRIVTENISGSNDPRTELVRSFGIQAYACHPLVSKQRVIGTLSFGSRSKTSFTDNELELMKTVADQVALAMERHIGEQERESLLRELALEKSRWQTTVNNLLDPVTICDASGCVTYINPAYQRLIERPLNADLAVADHADYYQLYRPDGSLFPADELPLQKAALTGTEVKDVELIQRAADGREFVAIFSAAPLRDTYGQVIGAVAVGHDITQLRRAERSLQKAYDELEKRVAERTSELASTVNALMEEAVEREKAEQALRVETEERLRAMELLREKDRMLMQQGRQAALGEMIGNIAHQWLQPLNNLGLLIQELPISYAAGEFSGEYLEQSVNRAMQMIYHMSQTIDGFRNFFRPDKEKRLFSVSAELTNTLNLLTGSFREFGIQCDIVTSEELMIEGFPNEFSQVLLNILLNARDAFIERNVVTPRVQAALFREHGRAVITITDNAGGISEEIMDRIFDPYFTTKGPDKGTGVGLFMSKTIIESNMHGTLRARNIDHGAEFRIEI</sequence>
<keyword evidence="5" id="KW-0418">Kinase</keyword>
<evidence type="ECO:0000259" key="9">
    <source>
        <dbReference type="PROSITE" id="PS50113"/>
    </source>
</evidence>
<dbReference type="SUPFAM" id="SSF47384">
    <property type="entry name" value="Homodimeric domain of signal transducing histidine kinase"/>
    <property type="match status" value="1"/>
</dbReference>
<dbReference type="SMART" id="SM00091">
    <property type="entry name" value="PAS"/>
    <property type="match status" value="2"/>
</dbReference>
<dbReference type="PANTHER" id="PTHR43304">
    <property type="entry name" value="PHYTOCHROME-LIKE PROTEIN CPH1"/>
    <property type="match status" value="1"/>
</dbReference>
<accession>A0A562VK60</accession>
<protein>
    <recommendedName>
        <fullName evidence="2">histidine kinase</fullName>
        <ecNumber evidence="2">2.7.13.3</ecNumber>
    </recommendedName>
</protein>
<dbReference type="EC" id="2.7.13.3" evidence="2"/>
<dbReference type="SUPFAM" id="SSF55785">
    <property type="entry name" value="PYP-like sensor domain (PAS domain)"/>
    <property type="match status" value="2"/>
</dbReference>
<feature type="domain" description="PAC" evidence="9">
    <location>
        <begin position="482"/>
        <end position="536"/>
    </location>
</feature>
<dbReference type="InterPro" id="IPR000700">
    <property type="entry name" value="PAS-assoc_C"/>
</dbReference>
<evidence type="ECO:0000313" key="11">
    <source>
        <dbReference type="Proteomes" id="UP000319449"/>
    </source>
</evidence>
<dbReference type="InterPro" id="IPR013656">
    <property type="entry name" value="PAS_4"/>
</dbReference>
<evidence type="ECO:0000313" key="10">
    <source>
        <dbReference type="EMBL" id="TWJ18366.1"/>
    </source>
</evidence>
<dbReference type="RefSeq" id="WP_211360542.1">
    <property type="nucleotide sequence ID" value="NZ_VLLN01000016.1"/>
</dbReference>
<evidence type="ECO:0000256" key="2">
    <source>
        <dbReference type="ARBA" id="ARBA00012438"/>
    </source>
</evidence>
<reference evidence="10 11" key="1">
    <citation type="submission" date="2019-07" db="EMBL/GenBank/DDBJ databases">
        <title>Genomic Encyclopedia of Archaeal and Bacterial Type Strains, Phase II (KMG-II): from individual species to whole genera.</title>
        <authorList>
            <person name="Goeker M."/>
        </authorList>
    </citation>
    <scope>NUCLEOTIDE SEQUENCE [LARGE SCALE GENOMIC DNA]</scope>
    <source>
        <strain evidence="10 11">ATCC BAA-1139</strain>
    </source>
</reference>
<evidence type="ECO:0000256" key="3">
    <source>
        <dbReference type="ARBA" id="ARBA00022553"/>
    </source>
</evidence>
<dbReference type="Pfam" id="PF08448">
    <property type="entry name" value="PAS_4"/>
    <property type="match status" value="1"/>
</dbReference>
<dbReference type="Proteomes" id="UP000319449">
    <property type="component" value="Unassembled WGS sequence"/>
</dbReference>
<dbReference type="Gene3D" id="3.30.565.10">
    <property type="entry name" value="Histidine kinase-like ATPase, C-terminal domain"/>
    <property type="match status" value="1"/>
</dbReference>
<dbReference type="EMBL" id="VLLN01000016">
    <property type="protein sequence ID" value="TWJ18366.1"/>
    <property type="molecule type" value="Genomic_DNA"/>
</dbReference>
<dbReference type="Pfam" id="PF13185">
    <property type="entry name" value="GAF_2"/>
    <property type="match status" value="1"/>
</dbReference>
<evidence type="ECO:0000256" key="4">
    <source>
        <dbReference type="ARBA" id="ARBA00022679"/>
    </source>
</evidence>
<dbReference type="PROSITE" id="PS50109">
    <property type="entry name" value="HIS_KIN"/>
    <property type="match status" value="1"/>
</dbReference>
<dbReference type="InterPro" id="IPR013655">
    <property type="entry name" value="PAS_fold_3"/>
</dbReference>
<keyword evidence="4" id="KW-0808">Transferase</keyword>
<dbReference type="InterPro" id="IPR005467">
    <property type="entry name" value="His_kinase_dom"/>
</dbReference>
<comment type="caution">
    <text evidence="10">The sequence shown here is derived from an EMBL/GenBank/DDBJ whole genome shotgun (WGS) entry which is preliminary data.</text>
</comment>
<dbReference type="InterPro" id="IPR052162">
    <property type="entry name" value="Sensor_kinase/Photoreceptor"/>
</dbReference>
<dbReference type="SMART" id="SM00065">
    <property type="entry name" value="GAF"/>
    <property type="match status" value="1"/>
</dbReference>
<dbReference type="Gene3D" id="3.30.450.40">
    <property type="match status" value="1"/>
</dbReference>
<dbReference type="InterPro" id="IPR036890">
    <property type="entry name" value="HATPase_C_sf"/>
</dbReference>
<feature type="domain" description="PAC" evidence="9">
    <location>
        <begin position="176"/>
        <end position="228"/>
    </location>
</feature>
<dbReference type="Gene3D" id="1.10.287.130">
    <property type="match status" value="1"/>
</dbReference>
<dbReference type="FunFam" id="3.30.450.20:FF:000099">
    <property type="entry name" value="Sensory box sensor histidine kinase"/>
    <property type="match status" value="1"/>
</dbReference>
<dbReference type="InterPro" id="IPR001610">
    <property type="entry name" value="PAC"/>
</dbReference>
<dbReference type="GO" id="GO:0000155">
    <property type="term" value="F:phosphorelay sensor kinase activity"/>
    <property type="evidence" value="ECO:0007669"/>
    <property type="project" value="InterPro"/>
</dbReference>
<feature type="domain" description="PAS" evidence="8">
    <location>
        <begin position="103"/>
        <end position="173"/>
    </location>
</feature>
<dbReference type="NCBIfam" id="TIGR00229">
    <property type="entry name" value="sensory_box"/>
    <property type="match status" value="2"/>
</dbReference>
<dbReference type="SMART" id="SM00086">
    <property type="entry name" value="PAC"/>
    <property type="match status" value="2"/>
</dbReference>
<dbReference type="Pfam" id="PF02518">
    <property type="entry name" value="HATPase_c"/>
    <property type="match status" value="1"/>
</dbReference>
<dbReference type="PANTHER" id="PTHR43304:SF1">
    <property type="entry name" value="PAC DOMAIN-CONTAINING PROTEIN"/>
    <property type="match status" value="1"/>
</dbReference>
<dbReference type="SUPFAM" id="SSF55874">
    <property type="entry name" value="ATPase domain of HSP90 chaperone/DNA topoisomerase II/histidine kinase"/>
    <property type="match status" value="1"/>
</dbReference>
<dbReference type="InterPro" id="IPR003018">
    <property type="entry name" value="GAF"/>
</dbReference>
<proteinExistence type="predicted"/>
<dbReference type="InterPro" id="IPR004358">
    <property type="entry name" value="Sig_transdc_His_kin-like_C"/>
</dbReference>
<evidence type="ECO:0000259" key="7">
    <source>
        <dbReference type="PROSITE" id="PS50109"/>
    </source>
</evidence>
<feature type="domain" description="Histidine kinase" evidence="7">
    <location>
        <begin position="609"/>
        <end position="820"/>
    </location>
</feature>
<dbReference type="SMART" id="SM00387">
    <property type="entry name" value="HATPase_c"/>
    <property type="match status" value="1"/>
</dbReference>
<name>A0A562VK60_9BACT</name>
<feature type="coiled-coil region" evidence="6">
    <location>
        <begin position="524"/>
        <end position="579"/>
    </location>
</feature>
<gene>
    <name evidence="10" type="ORF">JN12_02586</name>
</gene>
<organism evidence="10 11">
    <name type="scientific">Geobacter argillaceus</name>
    <dbReference type="NCBI Taxonomy" id="345631"/>
    <lineage>
        <taxon>Bacteria</taxon>
        <taxon>Pseudomonadati</taxon>
        <taxon>Thermodesulfobacteriota</taxon>
        <taxon>Desulfuromonadia</taxon>
        <taxon>Geobacterales</taxon>
        <taxon>Geobacteraceae</taxon>
        <taxon>Geobacter</taxon>
    </lineage>
</organism>
<evidence type="ECO:0000256" key="5">
    <source>
        <dbReference type="ARBA" id="ARBA00022777"/>
    </source>
</evidence>
<dbReference type="CDD" id="cd00130">
    <property type="entry name" value="PAS"/>
    <property type="match status" value="2"/>
</dbReference>
<dbReference type="SUPFAM" id="SSF55781">
    <property type="entry name" value="GAF domain-like"/>
    <property type="match status" value="1"/>
</dbReference>
<evidence type="ECO:0000256" key="6">
    <source>
        <dbReference type="SAM" id="Coils"/>
    </source>
</evidence>
<keyword evidence="11" id="KW-1185">Reference proteome</keyword>
<dbReference type="AlphaFoldDB" id="A0A562VK60"/>
<dbReference type="InterPro" id="IPR035965">
    <property type="entry name" value="PAS-like_dom_sf"/>
</dbReference>
<dbReference type="Gene3D" id="3.30.450.20">
    <property type="entry name" value="PAS domain"/>
    <property type="match status" value="2"/>
</dbReference>
<feature type="coiled-coil region" evidence="6">
    <location>
        <begin position="58"/>
        <end position="99"/>
    </location>
</feature>
<dbReference type="InterPro" id="IPR000014">
    <property type="entry name" value="PAS"/>
</dbReference>
<dbReference type="InterPro" id="IPR003594">
    <property type="entry name" value="HATPase_dom"/>
</dbReference>
<evidence type="ECO:0000259" key="8">
    <source>
        <dbReference type="PROSITE" id="PS50112"/>
    </source>
</evidence>
<comment type="catalytic activity">
    <reaction evidence="1">
        <text>ATP + protein L-histidine = ADP + protein N-phospho-L-histidine.</text>
        <dbReference type="EC" id="2.7.13.3"/>
    </reaction>
</comment>
<dbReference type="Pfam" id="PF08447">
    <property type="entry name" value="PAS_3"/>
    <property type="match status" value="1"/>
</dbReference>
<dbReference type="PROSITE" id="PS50113">
    <property type="entry name" value="PAC"/>
    <property type="match status" value="2"/>
</dbReference>
<dbReference type="PROSITE" id="PS50112">
    <property type="entry name" value="PAS"/>
    <property type="match status" value="1"/>
</dbReference>